<dbReference type="EC" id="2.7.7.7" evidence="2"/>
<dbReference type="EMBL" id="JBHTMU010000019">
    <property type="protein sequence ID" value="MFD1343159.1"/>
    <property type="molecule type" value="Genomic_DNA"/>
</dbReference>
<dbReference type="Proteomes" id="UP001597135">
    <property type="component" value="Unassembled WGS sequence"/>
</dbReference>
<proteinExistence type="predicted"/>
<organism evidence="2 3">
    <name type="scientific">Litorisediminicola beolgyonensis</name>
    <dbReference type="NCBI Taxonomy" id="1173614"/>
    <lineage>
        <taxon>Bacteria</taxon>
        <taxon>Pseudomonadati</taxon>
        <taxon>Pseudomonadota</taxon>
        <taxon>Alphaproteobacteria</taxon>
        <taxon>Rhodobacterales</taxon>
        <taxon>Paracoccaceae</taxon>
        <taxon>Litorisediminicola</taxon>
    </lineage>
</organism>
<feature type="non-terminal residue" evidence="2">
    <location>
        <position position="308"/>
    </location>
</feature>
<dbReference type="InterPro" id="IPR050238">
    <property type="entry name" value="DNA_Rep/Repair_Clamp_Loader"/>
</dbReference>
<evidence type="ECO:0000313" key="2">
    <source>
        <dbReference type="EMBL" id="MFD1343159.1"/>
    </source>
</evidence>
<dbReference type="PANTHER" id="PTHR11669:SF8">
    <property type="entry name" value="DNA POLYMERASE III SUBUNIT DELTA"/>
    <property type="match status" value="1"/>
</dbReference>
<keyword evidence="2" id="KW-0548">Nucleotidyltransferase</keyword>
<evidence type="ECO:0000313" key="3">
    <source>
        <dbReference type="Proteomes" id="UP001597135"/>
    </source>
</evidence>
<gene>
    <name evidence="2" type="ORF">ACFQ4E_12075</name>
</gene>
<comment type="caution">
    <text evidence="2">The sequence shown here is derived from an EMBL/GenBank/DDBJ whole genome shotgun (WGS) entry which is preliminary data.</text>
</comment>
<dbReference type="SMART" id="SM00382">
    <property type="entry name" value="AAA"/>
    <property type="match status" value="1"/>
</dbReference>
<feature type="domain" description="AAA+ ATPase" evidence="1">
    <location>
        <begin position="41"/>
        <end position="205"/>
    </location>
</feature>
<dbReference type="Gene3D" id="3.40.50.300">
    <property type="entry name" value="P-loop containing nucleotide triphosphate hydrolases"/>
    <property type="match status" value="1"/>
</dbReference>
<keyword evidence="2" id="KW-0808">Transferase</keyword>
<keyword evidence="3" id="KW-1185">Reference proteome</keyword>
<dbReference type="InterPro" id="IPR027417">
    <property type="entry name" value="P-loop_NTPase"/>
</dbReference>
<dbReference type="Pfam" id="PF13177">
    <property type="entry name" value="DNA_pol3_delta2"/>
    <property type="match status" value="1"/>
</dbReference>
<dbReference type="SUPFAM" id="SSF52540">
    <property type="entry name" value="P-loop containing nucleoside triphosphate hydrolases"/>
    <property type="match status" value="1"/>
</dbReference>
<dbReference type="RefSeq" id="WP_386803853.1">
    <property type="nucleotide sequence ID" value="NZ_JBHTMU010000019.1"/>
</dbReference>
<reference evidence="3" key="1">
    <citation type="journal article" date="2019" name="Int. J. Syst. Evol. Microbiol.">
        <title>The Global Catalogue of Microorganisms (GCM) 10K type strain sequencing project: providing services to taxonomists for standard genome sequencing and annotation.</title>
        <authorList>
            <consortium name="The Broad Institute Genomics Platform"/>
            <consortium name="The Broad Institute Genome Sequencing Center for Infectious Disease"/>
            <person name="Wu L."/>
            <person name="Ma J."/>
        </authorList>
    </citation>
    <scope>NUCLEOTIDE SEQUENCE [LARGE SCALE GENOMIC DNA]</scope>
    <source>
        <strain evidence="3">CCUG 62953</strain>
    </source>
</reference>
<accession>A0ABW3ZJ62</accession>
<dbReference type="PANTHER" id="PTHR11669">
    <property type="entry name" value="REPLICATION FACTOR C / DNA POLYMERASE III GAMMA-TAU SUBUNIT"/>
    <property type="match status" value="1"/>
</dbReference>
<dbReference type="GO" id="GO:0003887">
    <property type="term" value="F:DNA-directed DNA polymerase activity"/>
    <property type="evidence" value="ECO:0007669"/>
    <property type="project" value="UniProtKB-EC"/>
</dbReference>
<name>A0ABW3ZJ62_9RHOB</name>
<protein>
    <submittedName>
        <fullName evidence="2">DNA polymerase III subunit delta</fullName>
        <ecNumber evidence="2">2.7.7.7</ecNumber>
    </submittedName>
</protein>
<evidence type="ECO:0000259" key="1">
    <source>
        <dbReference type="SMART" id="SM00382"/>
    </source>
</evidence>
<sequence>MSDLPEPDRVEGAPHPRETRELLGQGAAQGAFLDAFSAGRLHHGWLLTGPRGVGKATLAWRIARFLLATPDPGEDDGLFGAPPPPETLSIPEDHPVMARTLALSEPGLFLLRRGPNDKGDRLAAEIRVDEVRKLKSYFGLSAADGGRRVVIVDAADELNTAAANAILKLLEEPPARTTLLLVCHQPARLLPTIRSRCRELRLSPLGPEDMALALDRAGVALSGAEAQSLGVLSAGSVGGALSLANLDGLALYGQLMAVLGDLPDLDRPRALALAESVAARGQEARLDLLISLTDLALARLARAGVAGP</sequence>
<dbReference type="InterPro" id="IPR003593">
    <property type="entry name" value="AAA+_ATPase"/>
</dbReference>
<dbReference type="NCBIfam" id="NF005677">
    <property type="entry name" value="PRK07471.1"/>
    <property type="match status" value="1"/>
</dbReference>